<dbReference type="Proteomes" id="UP001447188">
    <property type="component" value="Unassembled WGS sequence"/>
</dbReference>
<dbReference type="EMBL" id="JBBBZM010000144">
    <property type="protein sequence ID" value="KAL0632913.1"/>
    <property type="molecule type" value="Genomic_DNA"/>
</dbReference>
<protein>
    <submittedName>
        <fullName evidence="5">Golgi apyrase</fullName>
        <ecNumber evidence="5">3.6.1.5</ecNumber>
    </submittedName>
</protein>
<dbReference type="InterPro" id="IPR000407">
    <property type="entry name" value="GDA1_CD39_NTPase"/>
</dbReference>
<evidence type="ECO:0000256" key="3">
    <source>
        <dbReference type="SAM" id="Coils"/>
    </source>
</evidence>
<dbReference type="PANTHER" id="PTHR11782">
    <property type="entry name" value="ADENOSINE/GUANOSINE DIPHOSPHATASE"/>
    <property type="match status" value="1"/>
</dbReference>
<dbReference type="CDD" id="cd24003">
    <property type="entry name" value="ASKHA_NBD_GDA1_CD39_NTPase"/>
    <property type="match status" value="1"/>
</dbReference>
<proteinExistence type="inferred from homology"/>
<keyword evidence="3" id="KW-0175">Coiled coil</keyword>
<comment type="caution">
    <text evidence="5">The sequence shown here is derived from an EMBL/GenBank/DDBJ whole genome shotgun (WGS) entry which is preliminary data.</text>
</comment>
<reference evidence="5 6" key="1">
    <citation type="submission" date="2024-02" db="EMBL/GenBank/DDBJ databases">
        <title>Discinaceae phylogenomics.</title>
        <authorList>
            <person name="Dirks A.C."/>
            <person name="James T.Y."/>
        </authorList>
    </citation>
    <scope>NUCLEOTIDE SEQUENCE [LARGE SCALE GENOMIC DNA]</scope>
    <source>
        <strain evidence="5 6">ACD0624</strain>
    </source>
</reference>
<keyword evidence="2 5" id="KW-0378">Hydrolase</keyword>
<feature type="region of interest" description="Disordered" evidence="4">
    <location>
        <begin position="14"/>
        <end position="37"/>
    </location>
</feature>
<evidence type="ECO:0000256" key="2">
    <source>
        <dbReference type="ARBA" id="ARBA00022801"/>
    </source>
</evidence>
<name>A0ABR3GAL6_9PEZI</name>
<evidence type="ECO:0000313" key="5">
    <source>
        <dbReference type="EMBL" id="KAL0632913.1"/>
    </source>
</evidence>
<accession>A0ABR3GAL6</accession>
<evidence type="ECO:0000313" key="6">
    <source>
        <dbReference type="Proteomes" id="UP001447188"/>
    </source>
</evidence>
<comment type="similarity">
    <text evidence="1">Belongs to the GDA1/CD39 NTPase family.</text>
</comment>
<keyword evidence="6" id="KW-1185">Reference proteome</keyword>
<gene>
    <name evidence="5" type="primary">YND1_3</name>
    <name evidence="5" type="ORF">Q9L58_008195</name>
</gene>
<feature type="compositionally biased region" description="Polar residues" evidence="4">
    <location>
        <begin position="24"/>
        <end position="37"/>
    </location>
</feature>
<evidence type="ECO:0000256" key="1">
    <source>
        <dbReference type="ARBA" id="ARBA00009283"/>
    </source>
</evidence>
<feature type="coiled-coil region" evidence="3">
    <location>
        <begin position="394"/>
        <end position="428"/>
    </location>
</feature>
<dbReference type="GO" id="GO:0004050">
    <property type="term" value="F:apyrase activity"/>
    <property type="evidence" value="ECO:0007669"/>
    <property type="project" value="UniProtKB-EC"/>
</dbReference>
<dbReference type="Pfam" id="PF01150">
    <property type="entry name" value="GDA1_CD39"/>
    <property type="match status" value="1"/>
</dbReference>
<dbReference type="EC" id="3.6.1.5" evidence="5"/>
<evidence type="ECO:0000256" key="4">
    <source>
        <dbReference type="SAM" id="MobiDB-lite"/>
    </source>
</evidence>
<organism evidence="5 6">
    <name type="scientific">Discina gigas</name>
    <dbReference type="NCBI Taxonomy" id="1032678"/>
    <lineage>
        <taxon>Eukaryota</taxon>
        <taxon>Fungi</taxon>
        <taxon>Dikarya</taxon>
        <taxon>Ascomycota</taxon>
        <taxon>Pezizomycotina</taxon>
        <taxon>Pezizomycetes</taxon>
        <taxon>Pezizales</taxon>
        <taxon>Discinaceae</taxon>
        <taxon>Discina</taxon>
    </lineage>
</organism>
<dbReference type="Gene3D" id="3.30.420.150">
    <property type="entry name" value="Exopolyphosphatase. Domain 2"/>
    <property type="match status" value="1"/>
</dbReference>
<dbReference type="Gene3D" id="3.30.420.40">
    <property type="match status" value="1"/>
</dbReference>
<dbReference type="PANTHER" id="PTHR11782:SF121">
    <property type="entry name" value="NUCLEOSIDE-DIPHOSPHATASE MIG-23"/>
    <property type="match status" value="1"/>
</dbReference>
<sequence length="556" mass="61662">MPKVVLADGWSDEKTEPGIHQLAPENQTNKPTHLSDQGVNYESASKTAADTLRRVADYLDPLIDAARQFLPREKIRSIPLFLMATGGMRRLKQDNYHGFMILRSAVIEYIKMCGFDNPQYKTISGEDEALYGWVAVNTIDKLLGSAAHPHGFMEMGGESAQFAVSLHGPDYGGYTGVLREVTIGEVKYQVFVKTWLGLGADSAWKRHEERLRESESIIAHDPCLPKQFAYRLGGSDIIALGTADFPQCLKEAFALLSCPDKKCLTGNLCIYQSANPDHNQTTMSSGCLLRDHSNDKPFVKFDTEKFGGASVYWHAMHGIFGNYKAGDDFAKYWNVVQDLSAMTWAQIRADKVDTPSKFVQKAFFTAGMVMSTLFYGFGIPMPPQARRATASMALEMAKRSMARAELVLKDAEKKHKATEKMRTALAARVDKAEAVVNAHSNDQVDPKDWDLLDERERQKLAARQAREERANAGVLVAETHTILVTAKRDLRVLNALVIKLEKKVKDEVNSNVDGGGSVYDTVKDADWPLGRIVLHANCSGIDEKSKDGWLPVITGA</sequence>